<reference evidence="1" key="1">
    <citation type="journal article" date="2018" name="Can. J. Microbiol.">
        <title>Genetic diversity of K-antigen gene clusters of E. coli and their molecular typing using a suspension array.</title>
        <authorList>
            <person name="Yang S."/>
            <person name="Xi D."/>
            <person name="Jing F."/>
            <person name="Kong D."/>
            <person name="Wu J."/>
            <person name="Feng L."/>
            <person name="Cao B."/>
            <person name="Wang L."/>
        </authorList>
    </citation>
    <scope>NUCLEOTIDE SEQUENCE</scope>
    <source>
        <strain evidence="1">K24</strain>
    </source>
</reference>
<protein>
    <submittedName>
        <fullName evidence="1">Uncharacterized protein</fullName>
    </submittedName>
</protein>
<organism evidence="1">
    <name type="scientific">Escherichia coli</name>
    <dbReference type="NCBI Taxonomy" id="562"/>
    <lineage>
        <taxon>Bacteria</taxon>
        <taxon>Pseudomonadati</taxon>
        <taxon>Pseudomonadota</taxon>
        <taxon>Gammaproteobacteria</taxon>
        <taxon>Enterobacterales</taxon>
        <taxon>Enterobacteriaceae</taxon>
        <taxon>Escherichia</taxon>
    </lineage>
</organism>
<dbReference type="EMBL" id="MG739439">
    <property type="protein sequence ID" value="AUT31344.1"/>
    <property type="molecule type" value="Genomic_DNA"/>
</dbReference>
<dbReference type="AlphaFoldDB" id="A0A2K9RC80"/>
<name>A0A2K9RC80_ECOLX</name>
<gene>
    <name evidence="1" type="primary">k24-09</name>
</gene>
<evidence type="ECO:0000313" key="1">
    <source>
        <dbReference type="EMBL" id="AUT31344.1"/>
    </source>
</evidence>
<sequence>MTNYATTLISKKINLYTSNTLKNFSYKPISIILVYTKKRTKQI</sequence>
<proteinExistence type="predicted"/>
<accession>A0A2K9RC80</accession>